<dbReference type="EMBL" id="JBHSDC010000022">
    <property type="protein sequence ID" value="MFC4232363.1"/>
    <property type="molecule type" value="Genomic_DNA"/>
</dbReference>
<dbReference type="Pfam" id="PF03965">
    <property type="entry name" value="Penicillinase_R"/>
    <property type="match status" value="1"/>
</dbReference>
<sequence length="52" mass="5884">MALHEVHGRNHYYFPIVSKADYSKNGIANIVANYFEGSFTNVVSFMVDTKSL</sequence>
<name>A0ABV8PW63_9BACT</name>
<evidence type="ECO:0000256" key="3">
    <source>
        <dbReference type="ARBA" id="ARBA00023163"/>
    </source>
</evidence>
<dbReference type="SUPFAM" id="SSF46785">
    <property type="entry name" value="Winged helix' DNA-binding domain"/>
    <property type="match status" value="1"/>
</dbReference>
<dbReference type="InterPro" id="IPR036390">
    <property type="entry name" value="WH_DNA-bd_sf"/>
</dbReference>
<accession>A0ABV8PW63</accession>
<dbReference type="InterPro" id="IPR005650">
    <property type="entry name" value="BlaI_family"/>
</dbReference>
<protein>
    <submittedName>
        <fullName evidence="4">BlaI/MecI/CopY family transcriptional regulator</fullName>
    </submittedName>
</protein>
<keyword evidence="2" id="KW-0238">DNA-binding</keyword>
<evidence type="ECO:0000256" key="1">
    <source>
        <dbReference type="ARBA" id="ARBA00023015"/>
    </source>
</evidence>
<gene>
    <name evidence="4" type="ORF">ACFOW1_10705</name>
</gene>
<keyword evidence="3" id="KW-0804">Transcription</keyword>
<dbReference type="Proteomes" id="UP001595906">
    <property type="component" value="Unassembled WGS sequence"/>
</dbReference>
<reference evidence="5" key="1">
    <citation type="journal article" date="2019" name="Int. J. Syst. Evol. Microbiol.">
        <title>The Global Catalogue of Microorganisms (GCM) 10K type strain sequencing project: providing services to taxonomists for standard genome sequencing and annotation.</title>
        <authorList>
            <consortium name="The Broad Institute Genomics Platform"/>
            <consortium name="The Broad Institute Genome Sequencing Center for Infectious Disease"/>
            <person name="Wu L."/>
            <person name="Ma J."/>
        </authorList>
    </citation>
    <scope>NUCLEOTIDE SEQUENCE [LARGE SCALE GENOMIC DNA]</scope>
    <source>
        <strain evidence="5">CECT 8010</strain>
    </source>
</reference>
<keyword evidence="1" id="KW-0805">Transcription regulation</keyword>
<dbReference type="RefSeq" id="WP_379014185.1">
    <property type="nucleotide sequence ID" value="NZ_JBHSDC010000022.1"/>
</dbReference>
<comment type="caution">
    <text evidence="4">The sequence shown here is derived from an EMBL/GenBank/DDBJ whole genome shotgun (WGS) entry which is preliminary data.</text>
</comment>
<evidence type="ECO:0000256" key="2">
    <source>
        <dbReference type="ARBA" id="ARBA00023125"/>
    </source>
</evidence>
<keyword evidence="5" id="KW-1185">Reference proteome</keyword>
<proteinExistence type="predicted"/>
<organism evidence="4 5">
    <name type="scientific">Parasediminibacterium paludis</name>
    <dbReference type="NCBI Taxonomy" id="908966"/>
    <lineage>
        <taxon>Bacteria</taxon>
        <taxon>Pseudomonadati</taxon>
        <taxon>Bacteroidota</taxon>
        <taxon>Chitinophagia</taxon>
        <taxon>Chitinophagales</taxon>
        <taxon>Chitinophagaceae</taxon>
        <taxon>Parasediminibacterium</taxon>
    </lineage>
</organism>
<evidence type="ECO:0000313" key="4">
    <source>
        <dbReference type="EMBL" id="MFC4232363.1"/>
    </source>
</evidence>
<evidence type="ECO:0000313" key="5">
    <source>
        <dbReference type="Proteomes" id="UP001595906"/>
    </source>
</evidence>